<dbReference type="AlphaFoldDB" id="A0A6J6FQL9"/>
<organism evidence="1">
    <name type="scientific">freshwater metagenome</name>
    <dbReference type="NCBI Taxonomy" id="449393"/>
    <lineage>
        <taxon>unclassified sequences</taxon>
        <taxon>metagenomes</taxon>
        <taxon>ecological metagenomes</taxon>
    </lineage>
</organism>
<sequence length="45" mass="4958">MTVPDLAVVKDQISSLQSLPIPEHADSFEEIHNQLNEALTQVEGL</sequence>
<protein>
    <submittedName>
        <fullName evidence="1">Unannotated protein</fullName>
    </submittedName>
</protein>
<gene>
    <name evidence="1" type="ORF">UFOPK1811_00102</name>
    <name evidence="2" type="ORF">UFOPK2360_00726</name>
    <name evidence="3" type="ORF">UFOPK3306_00561</name>
</gene>
<evidence type="ECO:0000313" key="1">
    <source>
        <dbReference type="EMBL" id="CAB4589949.1"/>
    </source>
</evidence>
<name>A0A6J6FQL9_9ZZZZ</name>
<dbReference type="EMBL" id="CAEZXH010000036">
    <property type="protein sequence ID" value="CAB4683557.1"/>
    <property type="molecule type" value="Genomic_DNA"/>
</dbReference>
<reference evidence="1" key="1">
    <citation type="submission" date="2020-05" db="EMBL/GenBank/DDBJ databases">
        <authorList>
            <person name="Chiriac C."/>
            <person name="Salcher M."/>
            <person name="Ghai R."/>
            <person name="Kavagutti S V."/>
        </authorList>
    </citation>
    <scope>NUCLEOTIDE SEQUENCE</scope>
</reference>
<evidence type="ECO:0000313" key="2">
    <source>
        <dbReference type="EMBL" id="CAB4683557.1"/>
    </source>
</evidence>
<dbReference type="EMBL" id="CAEZUJ010000002">
    <property type="protein sequence ID" value="CAB4589949.1"/>
    <property type="molecule type" value="Genomic_DNA"/>
</dbReference>
<dbReference type="EMBL" id="CAFBLI010000030">
    <property type="protein sequence ID" value="CAB4863683.1"/>
    <property type="molecule type" value="Genomic_DNA"/>
</dbReference>
<evidence type="ECO:0000313" key="3">
    <source>
        <dbReference type="EMBL" id="CAB4863683.1"/>
    </source>
</evidence>
<accession>A0A6J6FQL9</accession>
<proteinExistence type="predicted"/>